<evidence type="ECO:0000313" key="3">
    <source>
        <dbReference type="Proteomes" id="UP001300383"/>
    </source>
</evidence>
<organism evidence="2 3">
    <name type="scientific">Fusibacillus kribbianus</name>
    <dbReference type="NCBI Taxonomy" id="3044208"/>
    <lineage>
        <taxon>Bacteria</taxon>
        <taxon>Bacillati</taxon>
        <taxon>Bacillota</taxon>
        <taxon>Clostridia</taxon>
        <taxon>Lachnospirales</taxon>
        <taxon>Lachnospiraceae</taxon>
        <taxon>Fusibacillus</taxon>
    </lineage>
</organism>
<feature type="transmembrane region" description="Helical" evidence="1">
    <location>
        <begin position="12"/>
        <end position="31"/>
    </location>
</feature>
<keyword evidence="1" id="KW-1133">Transmembrane helix</keyword>
<comment type="caution">
    <text evidence="2">The sequence shown here is derived from an EMBL/GenBank/DDBJ whole genome shotgun (WGS) entry which is preliminary data.</text>
</comment>
<feature type="transmembrane region" description="Helical" evidence="1">
    <location>
        <begin position="146"/>
        <end position="163"/>
    </location>
</feature>
<dbReference type="Proteomes" id="UP001300383">
    <property type="component" value="Unassembled WGS sequence"/>
</dbReference>
<dbReference type="Pfam" id="PF13346">
    <property type="entry name" value="ABC2_membrane_5"/>
    <property type="match status" value="1"/>
</dbReference>
<dbReference type="InterPro" id="IPR025699">
    <property type="entry name" value="ABC2_memb-like"/>
</dbReference>
<feature type="transmembrane region" description="Helical" evidence="1">
    <location>
        <begin position="77"/>
        <end position="100"/>
    </location>
</feature>
<keyword evidence="3" id="KW-1185">Reference proteome</keyword>
<protein>
    <submittedName>
        <fullName evidence="2">ABC-2 transporter permease</fullName>
    </submittedName>
</protein>
<dbReference type="EMBL" id="JASGBQ010000002">
    <property type="protein sequence ID" value="MDI9241290.1"/>
    <property type="molecule type" value="Genomic_DNA"/>
</dbReference>
<accession>A0AAP4B919</accession>
<feature type="transmembrane region" description="Helical" evidence="1">
    <location>
        <begin position="183"/>
        <end position="202"/>
    </location>
</feature>
<name>A0AAP4B919_9FIRM</name>
<gene>
    <name evidence="2" type="ORF">QJ036_02195</name>
</gene>
<reference evidence="2 3" key="1">
    <citation type="submission" date="2023-05" db="EMBL/GenBank/DDBJ databases">
        <title>[ruminococcus] sp. nov., isolated from a pig farm feces dump.</title>
        <authorList>
            <person name="Chang Y.-H."/>
        </authorList>
    </citation>
    <scope>NUCLEOTIDE SEQUENCE [LARGE SCALE GENOMIC DNA]</scope>
    <source>
        <strain evidence="2 3">YH-rum2234</strain>
    </source>
</reference>
<feature type="transmembrane region" description="Helical" evidence="1">
    <location>
        <begin position="120"/>
        <end position="139"/>
    </location>
</feature>
<evidence type="ECO:0000256" key="1">
    <source>
        <dbReference type="SAM" id="Phobius"/>
    </source>
</evidence>
<sequence length="212" mass="23430">MRGLIQKDMCLMLQRSRIMLVMIGVGVLMVFSTDGTFVIGYITMLCAILTVSTISYDEYDNGYPFLLTLPITKRTYVAGKYLFCLAGGLIGWAIAVAIYLCCSLIKGNVLLISDLLETLAFIPVFGLITVIMIPLQLKYGAEKSRIAIAVVGGGAWALGYLFMRYLPDIGEIPAFLSGLSDVTMMVFLLVLFLAVLAISYRISLRIMEKKEY</sequence>
<evidence type="ECO:0000313" key="2">
    <source>
        <dbReference type="EMBL" id="MDI9241290.1"/>
    </source>
</evidence>
<dbReference type="AlphaFoldDB" id="A0AAP4B919"/>
<feature type="transmembrane region" description="Helical" evidence="1">
    <location>
        <begin position="37"/>
        <end position="56"/>
    </location>
</feature>
<keyword evidence="1" id="KW-0812">Transmembrane</keyword>
<keyword evidence="1" id="KW-0472">Membrane</keyword>
<proteinExistence type="predicted"/>